<name>D7FP77_ECTSI</name>
<sequence length="429" mass="44665">MAGPAEASSRASPTSSFNSSQEFSASRVLSNGTCGVVSSVIWIIISAGLCFPWLLEQPSASKAGDSPKSVAWFVVLAIDLLIGAMSVFSLWFRRSTLSIMLLIWGAGGIVVTFLMGSFAMLPAVATICCCAEELCVLGAADISPLDDSFCHTTLELCMETKWSLWCYYGGILLAMTSIVLLVNSVALHHKTLLDCERRRKEAAKAIRAANRSRRRRQQLWEQEVYGGGSYAGSLSGARPPSTRRTGGADDNSHAGGSTLLLNPAETSSSRGRGGAPAIAPSFESPTRGYPRKPVATAEVGGGRVTPPVEFAALDPTGGTDIEMSRLGSPTSAAMSQSGQDEGDGNFGGEGGGGGGGGGFTIGAYTGGTKNRLSNLEEETARMSSWGRGETANTGAAMNWVAGGGAGDGQITPKTALRFKTSALSRAMHR</sequence>
<dbReference type="EMBL" id="FN649760">
    <property type="protein sequence ID" value="CBJ30338.1"/>
    <property type="molecule type" value="Genomic_DNA"/>
</dbReference>
<proteinExistence type="predicted"/>
<evidence type="ECO:0000313" key="4">
    <source>
        <dbReference type="Proteomes" id="UP000002630"/>
    </source>
</evidence>
<evidence type="ECO:0000256" key="1">
    <source>
        <dbReference type="SAM" id="MobiDB-lite"/>
    </source>
</evidence>
<dbReference type="AlphaFoldDB" id="D7FP77"/>
<gene>
    <name evidence="3" type="ORF">Esi_0187_0025</name>
</gene>
<feature type="region of interest" description="Disordered" evidence="1">
    <location>
        <begin position="312"/>
        <end position="358"/>
    </location>
</feature>
<organism evidence="3 4">
    <name type="scientific">Ectocarpus siliculosus</name>
    <name type="common">Brown alga</name>
    <name type="synonym">Conferva siliculosa</name>
    <dbReference type="NCBI Taxonomy" id="2880"/>
    <lineage>
        <taxon>Eukaryota</taxon>
        <taxon>Sar</taxon>
        <taxon>Stramenopiles</taxon>
        <taxon>Ochrophyta</taxon>
        <taxon>PX clade</taxon>
        <taxon>Phaeophyceae</taxon>
        <taxon>Ectocarpales</taxon>
        <taxon>Ectocarpaceae</taxon>
        <taxon>Ectocarpus</taxon>
    </lineage>
</organism>
<evidence type="ECO:0008006" key="5">
    <source>
        <dbReference type="Google" id="ProtNLM"/>
    </source>
</evidence>
<feature type="transmembrane region" description="Helical" evidence="2">
    <location>
        <begin position="99"/>
        <end position="118"/>
    </location>
</feature>
<evidence type="ECO:0000256" key="2">
    <source>
        <dbReference type="SAM" id="Phobius"/>
    </source>
</evidence>
<evidence type="ECO:0000313" key="3">
    <source>
        <dbReference type="EMBL" id="CBJ30338.1"/>
    </source>
</evidence>
<feature type="transmembrane region" description="Helical" evidence="2">
    <location>
        <begin position="70"/>
        <end position="92"/>
    </location>
</feature>
<dbReference type="InParanoid" id="D7FP77"/>
<feature type="compositionally biased region" description="Polar residues" evidence="1">
    <location>
        <begin position="327"/>
        <end position="337"/>
    </location>
</feature>
<reference evidence="3 4" key="1">
    <citation type="journal article" date="2010" name="Nature">
        <title>The Ectocarpus genome and the independent evolution of multicellularity in brown algae.</title>
        <authorList>
            <person name="Cock J.M."/>
            <person name="Sterck L."/>
            <person name="Rouze P."/>
            <person name="Scornet D."/>
            <person name="Allen A.E."/>
            <person name="Amoutzias G."/>
            <person name="Anthouard V."/>
            <person name="Artiguenave F."/>
            <person name="Aury J.M."/>
            <person name="Badger J.H."/>
            <person name="Beszteri B."/>
            <person name="Billiau K."/>
            <person name="Bonnet E."/>
            <person name="Bothwell J.H."/>
            <person name="Bowler C."/>
            <person name="Boyen C."/>
            <person name="Brownlee C."/>
            <person name="Carrano C.J."/>
            <person name="Charrier B."/>
            <person name="Cho G.Y."/>
            <person name="Coelho S.M."/>
            <person name="Collen J."/>
            <person name="Corre E."/>
            <person name="Da Silva C."/>
            <person name="Delage L."/>
            <person name="Delaroque N."/>
            <person name="Dittami S.M."/>
            <person name="Doulbeau S."/>
            <person name="Elias M."/>
            <person name="Farnham G."/>
            <person name="Gachon C.M."/>
            <person name="Gschloessl B."/>
            <person name="Heesch S."/>
            <person name="Jabbari K."/>
            <person name="Jubin C."/>
            <person name="Kawai H."/>
            <person name="Kimura K."/>
            <person name="Kloareg B."/>
            <person name="Kupper F.C."/>
            <person name="Lang D."/>
            <person name="Le Bail A."/>
            <person name="Leblanc C."/>
            <person name="Lerouge P."/>
            <person name="Lohr M."/>
            <person name="Lopez P.J."/>
            <person name="Martens C."/>
            <person name="Maumus F."/>
            <person name="Michel G."/>
            <person name="Miranda-Saavedra D."/>
            <person name="Morales J."/>
            <person name="Moreau H."/>
            <person name="Motomura T."/>
            <person name="Nagasato C."/>
            <person name="Napoli C.A."/>
            <person name="Nelson D.R."/>
            <person name="Nyvall-Collen P."/>
            <person name="Peters A.F."/>
            <person name="Pommier C."/>
            <person name="Potin P."/>
            <person name="Poulain J."/>
            <person name="Quesneville H."/>
            <person name="Read B."/>
            <person name="Rensing S.A."/>
            <person name="Ritter A."/>
            <person name="Rousvoal S."/>
            <person name="Samanta M."/>
            <person name="Samson G."/>
            <person name="Schroeder D.C."/>
            <person name="Segurens B."/>
            <person name="Strittmatter M."/>
            <person name="Tonon T."/>
            <person name="Tregear J.W."/>
            <person name="Valentin K."/>
            <person name="von Dassow P."/>
            <person name="Yamagishi T."/>
            <person name="Van de Peer Y."/>
            <person name="Wincker P."/>
        </authorList>
    </citation>
    <scope>NUCLEOTIDE SEQUENCE [LARGE SCALE GENOMIC DNA]</scope>
    <source>
        <strain evidence="4">Ec32 / CCAP1310/4</strain>
    </source>
</reference>
<feature type="compositionally biased region" description="Gly residues" evidence="1">
    <location>
        <begin position="344"/>
        <end position="358"/>
    </location>
</feature>
<keyword evidence="2" id="KW-0812">Transmembrane</keyword>
<feature type="transmembrane region" description="Helical" evidence="2">
    <location>
        <begin position="162"/>
        <end position="182"/>
    </location>
</feature>
<accession>D7FP77</accession>
<protein>
    <recommendedName>
        <fullName evidence="5">Transmembrane protein</fullName>
    </recommendedName>
</protein>
<feature type="region of interest" description="Disordered" evidence="1">
    <location>
        <begin position="231"/>
        <end position="291"/>
    </location>
</feature>
<dbReference type="OrthoDB" id="10390553at2759"/>
<keyword evidence="4" id="KW-1185">Reference proteome</keyword>
<feature type="transmembrane region" description="Helical" evidence="2">
    <location>
        <begin position="34"/>
        <end position="55"/>
    </location>
</feature>
<keyword evidence="2" id="KW-1133">Transmembrane helix</keyword>
<dbReference type="Proteomes" id="UP000002630">
    <property type="component" value="Unassembled WGS sequence"/>
</dbReference>
<keyword evidence="2" id="KW-0472">Membrane</keyword>